<dbReference type="PANTHER" id="PTHR11845">
    <property type="entry name" value="5'-DEOXYNUCLEOTIDASE HDDC2"/>
    <property type="match status" value="1"/>
</dbReference>
<dbReference type="SMART" id="SM00471">
    <property type="entry name" value="HDc"/>
    <property type="match status" value="1"/>
</dbReference>
<reference evidence="11" key="1">
    <citation type="submission" date="2018-07" db="EMBL/GenBank/DDBJ databases">
        <title>Functional screening for triclosan resistance in a wastewater metagenome and isolates of Escherichia coli and Enterococcus spp. from a large Canadian healthcare region.</title>
        <authorList>
            <person name="Cameron A."/>
            <person name="Barbieri R."/>
            <person name="Read R.R."/>
            <person name="Church D.L."/>
            <person name="Adator E.H."/>
            <person name="McAllister T.A."/>
        </authorList>
    </citation>
    <scope>NUCLEOTIDE SEQUENCE</scope>
</reference>
<evidence type="ECO:0000256" key="6">
    <source>
        <dbReference type="ARBA" id="ARBA00022490"/>
    </source>
</evidence>
<dbReference type="AlphaFoldDB" id="A0A385FVD2"/>
<evidence type="ECO:0000313" key="11">
    <source>
        <dbReference type="EMBL" id="AXV45642.1"/>
    </source>
</evidence>
<evidence type="ECO:0000259" key="10">
    <source>
        <dbReference type="PROSITE" id="PS51831"/>
    </source>
</evidence>
<accession>A0A385FVD2</accession>
<comment type="subunit">
    <text evidence="4">Homodimer.</text>
</comment>
<dbReference type="EC" id="3.1.3.89" evidence="5"/>
<evidence type="ECO:0000256" key="4">
    <source>
        <dbReference type="ARBA" id="ARBA00011738"/>
    </source>
</evidence>
<dbReference type="InterPro" id="IPR022971">
    <property type="entry name" value="YfbR"/>
</dbReference>
<dbReference type="SUPFAM" id="SSF109604">
    <property type="entry name" value="HD-domain/PDEase-like"/>
    <property type="match status" value="1"/>
</dbReference>
<evidence type="ECO:0000256" key="1">
    <source>
        <dbReference type="ARBA" id="ARBA00001638"/>
    </source>
</evidence>
<dbReference type="EMBL" id="MH687389">
    <property type="protein sequence ID" value="AXV45642.1"/>
    <property type="molecule type" value="Genomic_DNA"/>
</dbReference>
<gene>
    <name evidence="11" type="primary">yfbR</name>
    <name evidence="11" type="ORF">TRI8_00019</name>
</gene>
<proteinExistence type="inferred from homology"/>
<organism evidence="11">
    <name type="scientific">uncultured organism</name>
    <dbReference type="NCBI Taxonomy" id="155900"/>
    <lineage>
        <taxon>unclassified sequences</taxon>
        <taxon>environmental samples</taxon>
    </lineage>
</organism>
<dbReference type="HAMAP" id="MF_01100">
    <property type="entry name" value="5DNU"/>
    <property type="match status" value="1"/>
</dbReference>
<keyword evidence="7" id="KW-0479">Metal-binding</keyword>
<comment type="cofactor">
    <cofactor evidence="3">
        <name>Co(2+)</name>
        <dbReference type="ChEBI" id="CHEBI:48828"/>
    </cofactor>
</comment>
<evidence type="ECO:0000256" key="8">
    <source>
        <dbReference type="ARBA" id="ARBA00022741"/>
    </source>
</evidence>
<dbReference type="Gene3D" id="1.10.3210.10">
    <property type="entry name" value="Hypothetical protein af1432"/>
    <property type="match status" value="1"/>
</dbReference>
<dbReference type="NCBIfam" id="NF003009">
    <property type="entry name" value="PRK03826.1"/>
    <property type="match status" value="1"/>
</dbReference>
<name>A0A385FVD2_9ZZZZ</name>
<comment type="cofactor">
    <cofactor evidence="2">
        <name>Mn(2+)</name>
        <dbReference type="ChEBI" id="CHEBI:29035"/>
    </cofactor>
</comment>
<keyword evidence="8" id="KW-0547">Nucleotide-binding</keyword>
<dbReference type="GO" id="GO:0000166">
    <property type="term" value="F:nucleotide binding"/>
    <property type="evidence" value="ECO:0007669"/>
    <property type="project" value="UniProtKB-KW"/>
</dbReference>
<dbReference type="InterPro" id="IPR039356">
    <property type="entry name" value="YfbR/HDDC2"/>
</dbReference>
<dbReference type="Pfam" id="PF12917">
    <property type="entry name" value="YfbR-like"/>
    <property type="match status" value="1"/>
</dbReference>
<evidence type="ECO:0000256" key="9">
    <source>
        <dbReference type="ARBA" id="ARBA00022801"/>
    </source>
</evidence>
<evidence type="ECO:0000256" key="2">
    <source>
        <dbReference type="ARBA" id="ARBA00001936"/>
    </source>
</evidence>
<feature type="domain" description="HD" evidence="10">
    <location>
        <begin position="31"/>
        <end position="143"/>
    </location>
</feature>
<evidence type="ECO:0000256" key="7">
    <source>
        <dbReference type="ARBA" id="ARBA00022723"/>
    </source>
</evidence>
<sequence>MPVSSHFFAQLSRMRLIYRWPLMRSVQPENISEHSLQVAMVAHALALIENRKFGGQLNPDRIAVLALYHDATEILTGDLPTPIKYHNPAIAAEYKKIEKLAEQRLLHMLPAEFIDDFRPLLDSDQQDPRQYTLVKAADTLCAYSKCLEELAAGNHEFEVAKRRLEKMLEQRMTPTVRYFLDTFMPSFSLTLDDMSQDQEE</sequence>
<dbReference type="InterPro" id="IPR006674">
    <property type="entry name" value="HD_domain"/>
</dbReference>
<dbReference type="GO" id="GO:0002953">
    <property type="term" value="F:5'-deoxynucleotidase activity"/>
    <property type="evidence" value="ECO:0007669"/>
    <property type="project" value="UniProtKB-EC"/>
</dbReference>
<dbReference type="CDD" id="cd00077">
    <property type="entry name" value="HDc"/>
    <property type="match status" value="1"/>
</dbReference>
<comment type="catalytic activity">
    <reaction evidence="1">
        <text>a 2'-deoxyribonucleoside 5'-phosphate + H2O = a 2'-deoxyribonucleoside + phosphate</text>
        <dbReference type="Rhea" id="RHEA:36167"/>
        <dbReference type="ChEBI" id="CHEBI:15377"/>
        <dbReference type="ChEBI" id="CHEBI:18274"/>
        <dbReference type="ChEBI" id="CHEBI:43474"/>
        <dbReference type="ChEBI" id="CHEBI:65317"/>
        <dbReference type="EC" id="3.1.3.89"/>
    </reaction>
</comment>
<evidence type="ECO:0000256" key="3">
    <source>
        <dbReference type="ARBA" id="ARBA00001941"/>
    </source>
</evidence>
<evidence type="ECO:0000256" key="5">
    <source>
        <dbReference type="ARBA" id="ARBA00012964"/>
    </source>
</evidence>
<dbReference type="PROSITE" id="PS51831">
    <property type="entry name" value="HD"/>
    <property type="match status" value="1"/>
</dbReference>
<dbReference type="PANTHER" id="PTHR11845:SF13">
    <property type="entry name" value="5'-DEOXYNUCLEOTIDASE HDDC2"/>
    <property type="match status" value="1"/>
</dbReference>
<dbReference type="InterPro" id="IPR003607">
    <property type="entry name" value="HD/PDEase_dom"/>
</dbReference>
<protein>
    <recommendedName>
        <fullName evidence="5">5'-deoxynucleotidase</fullName>
        <ecNumber evidence="5">3.1.3.89</ecNumber>
    </recommendedName>
</protein>
<keyword evidence="9 11" id="KW-0378">Hydrolase</keyword>
<keyword evidence="6" id="KW-0963">Cytoplasm</keyword>
<dbReference type="GO" id="GO:0046872">
    <property type="term" value="F:metal ion binding"/>
    <property type="evidence" value="ECO:0007669"/>
    <property type="project" value="UniProtKB-KW"/>
</dbReference>